<evidence type="ECO:0000313" key="2">
    <source>
        <dbReference type="EMBL" id="EFN68721.1"/>
    </source>
</evidence>
<keyword evidence="3" id="KW-1185">Reference proteome</keyword>
<feature type="region of interest" description="Disordered" evidence="1">
    <location>
        <begin position="252"/>
        <end position="275"/>
    </location>
</feature>
<dbReference type="Proteomes" id="UP000000311">
    <property type="component" value="Unassembled WGS sequence"/>
</dbReference>
<evidence type="ECO:0000313" key="3">
    <source>
        <dbReference type="Proteomes" id="UP000000311"/>
    </source>
</evidence>
<sequence length="275" mass="31145">MVSCCFDVSLSNFREHTARQFLMFPYQRSPLKALISLEEYRENVTAIKRKVDPSLMLCRAFLGWNFKQQHLVDRRTAKHDKNLVSPFFVARRDIESSYGERERDRRSVDQSEVKAPGDAVREIRFGVPAANVDGKGHASYLVDSIEKRLAGVEEEEEALGRGEVRPERIHEVNDDARRTSAKASADRVPVLSLAKETSQLSSTCLQTPYLVIPREHVGLPGCASSGRKNSRRCSAIDMQVRLPDRLAIVPPKKRNRVGRSHHDSNSFKSHDCMTT</sequence>
<organism evidence="3">
    <name type="scientific">Camponotus floridanus</name>
    <name type="common">Florida carpenter ant</name>
    <dbReference type="NCBI Taxonomy" id="104421"/>
    <lineage>
        <taxon>Eukaryota</taxon>
        <taxon>Metazoa</taxon>
        <taxon>Ecdysozoa</taxon>
        <taxon>Arthropoda</taxon>
        <taxon>Hexapoda</taxon>
        <taxon>Insecta</taxon>
        <taxon>Pterygota</taxon>
        <taxon>Neoptera</taxon>
        <taxon>Endopterygota</taxon>
        <taxon>Hymenoptera</taxon>
        <taxon>Apocrita</taxon>
        <taxon>Aculeata</taxon>
        <taxon>Formicoidea</taxon>
        <taxon>Formicidae</taxon>
        <taxon>Formicinae</taxon>
        <taxon>Camponotus</taxon>
    </lineage>
</organism>
<proteinExistence type="predicted"/>
<dbReference type="InParanoid" id="E2ACW4"/>
<dbReference type="AlphaFoldDB" id="E2ACW4"/>
<evidence type="ECO:0000256" key="1">
    <source>
        <dbReference type="SAM" id="MobiDB-lite"/>
    </source>
</evidence>
<feature type="compositionally biased region" description="Basic and acidic residues" evidence="1">
    <location>
        <begin position="260"/>
        <end position="275"/>
    </location>
</feature>
<reference evidence="2 3" key="1">
    <citation type="journal article" date="2010" name="Science">
        <title>Genomic comparison of the ants Camponotus floridanus and Harpegnathos saltator.</title>
        <authorList>
            <person name="Bonasio R."/>
            <person name="Zhang G."/>
            <person name="Ye C."/>
            <person name="Mutti N.S."/>
            <person name="Fang X."/>
            <person name="Qin N."/>
            <person name="Donahue G."/>
            <person name="Yang P."/>
            <person name="Li Q."/>
            <person name="Li C."/>
            <person name="Zhang P."/>
            <person name="Huang Z."/>
            <person name="Berger S.L."/>
            <person name="Reinberg D."/>
            <person name="Wang J."/>
            <person name="Liebig J."/>
        </authorList>
    </citation>
    <scope>NUCLEOTIDE SEQUENCE [LARGE SCALE GENOMIC DNA]</scope>
    <source>
        <strain evidence="3">C129</strain>
    </source>
</reference>
<name>E2ACW4_CAMFO</name>
<dbReference type="EMBL" id="GL438586">
    <property type="protein sequence ID" value="EFN68721.1"/>
    <property type="molecule type" value="Genomic_DNA"/>
</dbReference>
<protein>
    <submittedName>
        <fullName evidence="2">Uncharacterized protein</fullName>
    </submittedName>
</protein>
<accession>E2ACW4</accession>
<gene>
    <name evidence="2" type="ORF">EAG_07969</name>
</gene>